<accession>A0ABD4TG35</accession>
<dbReference type="AlphaFoldDB" id="A0ABD4TG35"/>
<evidence type="ECO:0000256" key="1">
    <source>
        <dbReference type="SAM" id="Phobius"/>
    </source>
</evidence>
<name>A0ABD4TG35_9EURY</name>
<proteinExistence type="predicted"/>
<sequence>MSSETFVTAIFLITAIIAAGVLVNAVFPSIYRASETFVSSSQEMDDRMRTDVAIVNTVMNEDDDIAYIWIKNTGVNPIGEGLIPRFDIYLGKTGEIRRMEYEGEGDNPSQGMWKYHLYDDNSNDLWDRGETLEIVAQSSISVSEGDRITFQIVLPNGVRRNIDFSVV</sequence>
<keyword evidence="1" id="KW-0472">Membrane</keyword>
<dbReference type="EMBL" id="VOTZ01000004">
    <property type="protein sequence ID" value="MCQ1537927.1"/>
    <property type="molecule type" value="Genomic_DNA"/>
</dbReference>
<keyword evidence="1" id="KW-0812">Transmembrane</keyword>
<keyword evidence="2" id="KW-0966">Cell projection</keyword>
<feature type="transmembrane region" description="Helical" evidence="1">
    <location>
        <begin position="6"/>
        <end position="27"/>
    </location>
</feature>
<dbReference type="Proteomes" id="UP001524383">
    <property type="component" value="Unassembled WGS sequence"/>
</dbReference>
<keyword evidence="2" id="KW-0969">Cilium</keyword>
<dbReference type="RefSeq" id="WP_255331860.1">
    <property type="nucleotide sequence ID" value="NZ_VOTZ01000004.1"/>
</dbReference>
<protein>
    <submittedName>
        <fullName evidence="2">Flagellin</fullName>
    </submittedName>
</protein>
<gene>
    <name evidence="2" type="ORF">FTO68_02845</name>
</gene>
<dbReference type="InterPro" id="IPR002774">
    <property type="entry name" value="Flagellin_arc-type"/>
</dbReference>
<reference evidence="2 3" key="1">
    <citation type="submission" date="2019-08" db="EMBL/GenBank/DDBJ databases">
        <authorList>
            <person name="Chen S.-C."/>
            <person name="Lai M.-C."/>
            <person name="You Y.-T."/>
        </authorList>
    </citation>
    <scope>NUCLEOTIDE SEQUENCE [LARGE SCALE GENOMIC DNA]</scope>
    <source>
        <strain evidence="2 3">P2F9704a</strain>
    </source>
</reference>
<evidence type="ECO:0000313" key="2">
    <source>
        <dbReference type="EMBL" id="MCQ1537927.1"/>
    </source>
</evidence>
<keyword evidence="2" id="KW-0282">Flagellum</keyword>
<comment type="caution">
    <text evidence="2">The sequence shown here is derived from an EMBL/GenBank/DDBJ whole genome shotgun (WGS) entry which is preliminary data.</text>
</comment>
<organism evidence="2 3">
    <name type="scientific">Methanocalculus taiwanensis</name>
    <dbReference type="NCBI Taxonomy" id="106207"/>
    <lineage>
        <taxon>Archaea</taxon>
        <taxon>Methanobacteriati</taxon>
        <taxon>Methanobacteriota</taxon>
        <taxon>Stenosarchaea group</taxon>
        <taxon>Methanomicrobia</taxon>
        <taxon>Methanomicrobiales</taxon>
        <taxon>Methanocalculaceae</taxon>
        <taxon>Methanocalculus</taxon>
    </lineage>
</organism>
<keyword evidence="3" id="KW-1185">Reference proteome</keyword>
<evidence type="ECO:0000313" key="3">
    <source>
        <dbReference type="Proteomes" id="UP001524383"/>
    </source>
</evidence>
<keyword evidence="1" id="KW-1133">Transmembrane helix</keyword>
<dbReference type="Pfam" id="PF01917">
    <property type="entry name" value="Flagellin_arch-type"/>
    <property type="match status" value="1"/>
</dbReference>